<feature type="domain" description="Thioesterase" evidence="2">
    <location>
        <begin position="51"/>
        <end position="105"/>
    </location>
</feature>
<accession>A0ABQ1I247</accession>
<dbReference type="Gene3D" id="3.10.129.10">
    <property type="entry name" value="Hotdog Thioesterase"/>
    <property type="match status" value="1"/>
</dbReference>
<dbReference type="PANTHER" id="PTHR47260:SF1">
    <property type="entry name" value="UPF0644 PROTEIN PB2B4.06"/>
    <property type="match status" value="1"/>
</dbReference>
<proteinExistence type="predicted"/>
<dbReference type="InterPro" id="IPR052061">
    <property type="entry name" value="PTE-AB_protein"/>
</dbReference>
<name>A0ABQ1I247_9ALTE</name>
<comment type="caution">
    <text evidence="3">The sequence shown here is derived from an EMBL/GenBank/DDBJ whole genome shotgun (WGS) entry which is preliminary data.</text>
</comment>
<dbReference type="Pfam" id="PF03061">
    <property type="entry name" value="4HBT"/>
    <property type="match status" value="1"/>
</dbReference>
<evidence type="ECO:0000256" key="1">
    <source>
        <dbReference type="ARBA" id="ARBA00022801"/>
    </source>
</evidence>
<gene>
    <name evidence="3" type="ORF">GCM10007414_19220</name>
</gene>
<dbReference type="PANTHER" id="PTHR47260">
    <property type="entry name" value="UPF0644 PROTEIN PB2B4.06"/>
    <property type="match status" value="1"/>
</dbReference>
<evidence type="ECO:0000259" key="2">
    <source>
        <dbReference type="Pfam" id="PF03061"/>
    </source>
</evidence>
<dbReference type="InterPro" id="IPR029069">
    <property type="entry name" value="HotDog_dom_sf"/>
</dbReference>
<evidence type="ECO:0000313" key="4">
    <source>
        <dbReference type="Proteomes" id="UP000651977"/>
    </source>
</evidence>
<dbReference type="InterPro" id="IPR006683">
    <property type="entry name" value="Thioestr_dom"/>
</dbReference>
<keyword evidence="1" id="KW-0378">Hydrolase</keyword>
<dbReference type="CDD" id="cd03443">
    <property type="entry name" value="PaaI_thioesterase"/>
    <property type="match status" value="1"/>
</dbReference>
<dbReference type="SUPFAM" id="SSF54637">
    <property type="entry name" value="Thioesterase/thiol ester dehydrase-isomerase"/>
    <property type="match status" value="1"/>
</dbReference>
<dbReference type="Proteomes" id="UP000651977">
    <property type="component" value="Unassembled WGS sequence"/>
</dbReference>
<dbReference type="RefSeq" id="WP_055732590.1">
    <property type="nucleotide sequence ID" value="NZ_BMDY01000010.1"/>
</dbReference>
<evidence type="ECO:0000313" key="3">
    <source>
        <dbReference type="EMBL" id="GGB06063.1"/>
    </source>
</evidence>
<sequence length="136" mass="14779">MQNFSPESHKSCMVCGDPRFNPQSLGLSFHALNQHQLSAELALGEQYQGYQGMLHGGMISTLLDAAMVHQLFRMGIQAYTAELKVRFVRPIALGSMMSLSAELLSERRGVYCLAGKIEVAGELAAKAQAKFICAAS</sequence>
<dbReference type="NCBIfam" id="TIGR00369">
    <property type="entry name" value="unchar_dom_1"/>
    <property type="match status" value="1"/>
</dbReference>
<reference evidence="4" key="1">
    <citation type="journal article" date="2019" name="Int. J. Syst. Evol. Microbiol.">
        <title>The Global Catalogue of Microorganisms (GCM) 10K type strain sequencing project: providing services to taxonomists for standard genome sequencing and annotation.</title>
        <authorList>
            <consortium name="The Broad Institute Genomics Platform"/>
            <consortium name="The Broad Institute Genome Sequencing Center for Infectious Disease"/>
            <person name="Wu L."/>
            <person name="Ma J."/>
        </authorList>
    </citation>
    <scope>NUCLEOTIDE SEQUENCE [LARGE SCALE GENOMIC DNA]</scope>
    <source>
        <strain evidence="4">CGMCC 1.10131</strain>
    </source>
</reference>
<dbReference type="InterPro" id="IPR003736">
    <property type="entry name" value="PAAI_dom"/>
</dbReference>
<organism evidence="3 4">
    <name type="scientific">Agarivorans gilvus</name>
    <dbReference type="NCBI Taxonomy" id="680279"/>
    <lineage>
        <taxon>Bacteria</taxon>
        <taxon>Pseudomonadati</taxon>
        <taxon>Pseudomonadota</taxon>
        <taxon>Gammaproteobacteria</taxon>
        <taxon>Alteromonadales</taxon>
        <taxon>Alteromonadaceae</taxon>
        <taxon>Agarivorans</taxon>
    </lineage>
</organism>
<keyword evidence="4" id="KW-1185">Reference proteome</keyword>
<protein>
    <submittedName>
        <fullName evidence="3">Thioesterase</fullName>
    </submittedName>
</protein>
<dbReference type="EMBL" id="BMDY01000010">
    <property type="protein sequence ID" value="GGB06063.1"/>
    <property type="molecule type" value="Genomic_DNA"/>
</dbReference>